<name>A0AAD7LCI6_QUISA</name>
<dbReference type="EMBL" id="JARAOO010000009">
    <property type="protein sequence ID" value="KAJ7955611.1"/>
    <property type="molecule type" value="Genomic_DNA"/>
</dbReference>
<dbReference type="GO" id="GO:0031119">
    <property type="term" value="P:tRNA pseudouridine synthesis"/>
    <property type="evidence" value="ECO:0007669"/>
    <property type="project" value="UniProtKB-ARBA"/>
</dbReference>
<proteinExistence type="predicted"/>
<organism evidence="2 3">
    <name type="scientific">Quillaja saponaria</name>
    <name type="common">Soap bark tree</name>
    <dbReference type="NCBI Taxonomy" id="32244"/>
    <lineage>
        <taxon>Eukaryota</taxon>
        <taxon>Viridiplantae</taxon>
        <taxon>Streptophyta</taxon>
        <taxon>Embryophyta</taxon>
        <taxon>Tracheophyta</taxon>
        <taxon>Spermatophyta</taxon>
        <taxon>Magnoliopsida</taxon>
        <taxon>eudicotyledons</taxon>
        <taxon>Gunneridae</taxon>
        <taxon>Pentapetalae</taxon>
        <taxon>rosids</taxon>
        <taxon>fabids</taxon>
        <taxon>Fabales</taxon>
        <taxon>Quillajaceae</taxon>
        <taxon>Quillaja</taxon>
    </lineage>
</organism>
<protein>
    <submittedName>
        <fullName evidence="2">tRNA pseudouridine synthase</fullName>
    </submittedName>
</protein>
<dbReference type="GO" id="GO:1990481">
    <property type="term" value="P:mRNA pseudouridine synthesis"/>
    <property type="evidence" value="ECO:0007669"/>
    <property type="project" value="TreeGrafter"/>
</dbReference>
<dbReference type="PANTHER" id="PTHR11142">
    <property type="entry name" value="PSEUDOURIDYLATE SYNTHASE"/>
    <property type="match status" value="1"/>
</dbReference>
<dbReference type="AlphaFoldDB" id="A0AAD7LCI6"/>
<dbReference type="Gene3D" id="3.30.70.660">
    <property type="entry name" value="Pseudouridine synthase I, catalytic domain, C-terminal subdomain"/>
    <property type="match status" value="1"/>
</dbReference>
<evidence type="ECO:0000313" key="2">
    <source>
        <dbReference type="EMBL" id="KAJ7955611.1"/>
    </source>
</evidence>
<reference evidence="2" key="1">
    <citation type="journal article" date="2023" name="Science">
        <title>Elucidation of the pathway for biosynthesis of saponin adjuvants from the soapbark tree.</title>
        <authorList>
            <person name="Reed J."/>
            <person name="Orme A."/>
            <person name="El-Demerdash A."/>
            <person name="Owen C."/>
            <person name="Martin L.B.B."/>
            <person name="Misra R.C."/>
            <person name="Kikuchi S."/>
            <person name="Rejzek M."/>
            <person name="Martin A.C."/>
            <person name="Harkess A."/>
            <person name="Leebens-Mack J."/>
            <person name="Louveau T."/>
            <person name="Stephenson M.J."/>
            <person name="Osbourn A."/>
        </authorList>
    </citation>
    <scope>NUCLEOTIDE SEQUENCE</scope>
    <source>
        <strain evidence="2">S10</strain>
    </source>
</reference>
<dbReference type="GO" id="GO:0009982">
    <property type="term" value="F:pseudouridine synthase activity"/>
    <property type="evidence" value="ECO:0007669"/>
    <property type="project" value="InterPro"/>
</dbReference>
<dbReference type="InterPro" id="IPR001406">
    <property type="entry name" value="PsdUridine_synth_TruA"/>
</dbReference>
<dbReference type="InterPro" id="IPR020095">
    <property type="entry name" value="PsdUridine_synth_TruA_C"/>
</dbReference>
<sequence>MSTTTSDMEECTVTADHGNPNHHDWACSAQTDKGVNAMGQVISGRFYIDPPGLVDRLNSNLASQIHIFGFKSDRFSLMPRNSVIEGVWGHESEFVKCLDCSERSHKVVGLFIKRSFESKAASTGLGFVPNTGDDVVHSGVTNLGVSLSKSCNHSNYESQNEVMISIDNGDSEIGDEAVAPARNEGVDLNGGSENCSSIVVGEEKVNGEEKSAKGNGFCYVAIMRNCAPESLIEKALQKDVNINVPTAPEVGLYLEECLFASYNQKWKDTHDELSMKSYEKEAEDFKTNHIYILQSQSTKTGVVALWLHSLNHRNYPDLHLVNNENASNTVGVGVASVPELTVLSERV</sequence>
<gene>
    <name evidence="2" type="ORF">O6P43_022169</name>
</gene>
<dbReference type="Gene3D" id="3.30.70.580">
    <property type="entry name" value="Pseudouridine synthase I, catalytic domain, N-terminal subdomain"/>
    <property type="match status" value="1"/>
</dbReference>
<keyword evidence="3" id="KW-1185">Reference proteome</keyword>
<dbReference type="Proteomes" id="UP001163823">
    <property type="component" value="Chromosome 9"/>
</dbReference>
<comment type="caution">
    <text evidence="2">The sequence shown here is derived from an EMBL/GenBank/DDBJ whole genome shotgun (WGS) entry which is preliminary data.</text>
</comment>
<dbReference type="KEGG" id="qsa:O6P43_022169"/>
<dbReference type="InterPro" id="IPR020094">
    <property type="entry name" value="TruA/RsuA/RluB/E/F_N"/>
</dbReference>
<dbReference type="InterPro" id="IPR020103">
    <property type="entry name" value="PsdUridine_synth_cat_dom_sf"/>
</dbReference>
<evidence type="ECO:0000313" key="3">
    <source>
        <dbReference type="Proteomes" id="UP001163823"/>
    </source>
</evidence>
<dbReference type="GO" id="GO:0003723">
    <property type="term" value="F:RNA binding"/>
    <property type="evidence" value="ECO:0007669"/>
    <property type="project" value="InterPro"/>
</dbReference>
<evidence type="ECO:0000256" key="1">
    <source>
        <dbReference type="ARBA" id="ARBA00023235"/>
    </source>
</evidence>
<dbReference type="PANTHER" id="PTHR11142:SF4">
    <property type="entry name" value="PSEUDOURIDYLATE SYNTHASE 1 HOMOLOG"/>
    <property type="match status" value="1"/>
</dbReference>
<dbReference type="SUPFAM" id="SSF55120">
    <property type="entry name" value="Pseudouridine synthase"/>
    <property type="match status" value="2"/>
</dbReference>
<accession>A0AAD7LCI6</accession>
<keyword evidence="1" id="KW-0413">Isomerase</keyword>
<dbReference type="GO" id="GO:0005634">
    <property type="term" value="C:nucleus"/>
    <property type="evidence" value="ECO:0007669"/>
    <property type="project" value="TreeGrafter"/>
</dbReference>